<dbReference type="GO" id="GO:0016788">
    <property type="term" value="F:hydrolase activity, acting on ester bonds"/>
    <property type="evidence" value="ECO:0007669"/>
    <property type="project" value="InterPro"/>
</dbReference>
<dbReference type="InterPro" id="IPR001130">
    <property type="entry name" value="TatD-like"/>
</dbReference>
<evidence type="ECO:0000256" key="1">
    <source>
        <dbReference type="ARBA" id="ARBA00009275"/>
    </source>
</evidence>
<dbReference type="CDD" id="cd03671">
    <property type="entry name" value="NUDIX_Ap4A_hydrolase_plant_like"/>
    <property type="match status" value="1"/>
</dbReference>
<evidence type="ECO:0000313" key="5">
    <source>
        <dbReference type="Proteomes" id="UP000053766"/>
    </source>
</evidence>
<dbReference type="PROSITE" id="PS01090">
    <property type="entry name" value="TATD_2"/>
    <property type="match status" value="1"/>
</dbReference>
<reference evidence="4 5" key="1">
    <citation type="submission" date="2013-11" db="EMBL/GenBank/DDBJ databases">
        <title>Draft genome of the bovine lungworm Dictyocaulus viviparus.</title>
        <authorList>
            <person name="Mitreva M."/>
        </authorList>
    </citation>
    <scope>NUCLEOTIDE SEQUENCE [LARGE SCALE GENOMIC DNA]</scope>
    <source>
        <strain evidence="4 5">HannoverDv2000</strain>
    </source>
</reference>
<dbReference type="OrthoDB" id="2011998at2759"/>
<dbReference type="SUPFAM" id="SSF51556">
    <property type="entry name" value="Metallo-dependent hydrolases"/>
    <property type="match status" value="1"/>
</dbReference>
<evidence type="ECO:0000256" key="2">
    <source>
        <dbReference type="ARBA" id="ARBA00022801"/>
    </source>
</evidence>
<proteinExistence type="inferred from homology"/>
<dbReference type="PANTHER" id="PTHR46124">
    <property type="entry name" value="D-AMINOACYL-TRNA DEACYLASE"/>
    <property type="match status" value="1"/>
</dbReference>
<evidence type="ECO:0000313" key="4">
    <source>
        <dbReference type="EMBL" id="KJH40232.1"/>
    </source>
</evidence>
<dbReference type="InterPro" id="IPR018228">
    <property type="entry name" value="DNase_TatD-rel_CS"/>
</dbReference>
<dbReference type="PROSITE" id="PS51462">
    <property type="entry name" value="NUDIX"/>
    <property type="match status" value="1"/>
</dbReference>
<reference evidence="5" key="2">
    <citation type="journal article" date="2016" name="Sci. Rep.">
        <title>Dictyocaulus viviparus genome, variome and transcriptome elucidate lungworm biology and support future intervention.</title>
        <authorList>
            <person name="McNulty S.N."/>
            <person name="Strube C."/>
            <person name="Rosa B.A."/>
            <person name="Martin J.C."/>
            <person name="Tyagi R."/>
            <person name="Choi Y.J."/>
            <person name="Wang Q."/>
            <person name="Hallsworth Pepin K."/>
            <person name="Zhang X."/>
            <person name="Ozersky P."/>
            <person name="Wilson R.K."/>
            <person name="Sternberg P.W."/>
            <person name="Gasser R.B."/>
            <person name="Mitreva M."/>
        </authorList>
    </citation>
    <scope>NUCLEOTIDE SEQUENCE [LARGE SCALE GENOMIC DNA]</scope>
    <source>
        <strain evidence="5">HannoverDv2000</strain>
    </source>
</reference>
<dbReference type="InterPro" id="IPR015797">
    <property type="entry name" value="NUDIX_hydrolase-like_dom_sf"/>
</dbReference>
<dbReference type="GO" id="GO:0016462">
    <property type="term" value="F:pyrophosphatase activity"/>
    <property type="evidence" value="ECO:0007669"/>
    <property type="project" value="UniProtKB-ARBA"/>
</dbReference>
<dbReference type="PANTHER" id="PTHR46124:SF2">
    <property type="entry name" value="D-AMINOACYL-TRNA DEACYLASE"/>
    <property type="match status" value="1"/>
</dbReference>
<dbReference type="Proteomes" id="UP000053766">
    <property type="component" value="Unassembled WGS sequence"/>
</dbReference>
<dbReference type="AlphaFoldDB" id="A0A0D8X915"/>
<dbReference type="InterPro" id="IPR032466">
    <property type="entry name" value="Metal_Hydrolase"/>
</dbReference>
<dbReference type="Pfam" id="PF01026">
    <property type="entry name" value="TatD_DNase"/>
    <property type="match status" value="1"/>
</dbReference>
<dbReference type="Pfam" id="PF00293">
    <property type="entry name" value="NUDIX"/>
    <property type="match status" value="1"/>
</dbReference>
<evidence type="ECO:0000259" key="3">
    <source>
        <dbReference type="PROSITE" id="PS51462"/>
    </source>
</evidence>
<organism evidence="4 5">
    <name type="scientific">Dictyocaulus viviparus</name>
    <name type="common">Bovine lungworm</name>
    <dbReference type="NCBI Taxonomy" id="29172"/>
    <lineage>
        <taxon>Eukaryota</taxon>
        <taxon>Metazoa</taxon>
        <taxon>Ecdysozoa</taxon>
        <taxon>Nematoda</taxon>
        <taxon>Chromadorea</taxon>
        <taxon>Rhabditida</taxon>
        <taxon>Rhabditina</taxon>
        <taxon>Rhabditomorpha</taxon>
        <taxon>Strongyloidea</taxon>
        <taxon>Metastrongylidae</taxon>
        <taxon>Dictyocaulus</taxon>
    </lineage>
</organism>
<gene>
    <name evidence="4" type="ORF">DICVIV_13826</name>
</gene>
<name>A0A0D8X915_DICVI</name>
<comment type="similarity">
    <text evidence="1">Belongs to the metallo-dependent hydrolases superfamily. TatD-type hydrolase family.</text>
</comment>
<keyword evidence="2 4" id="KW-0378">Hydrolase</keyword>
<accession>A0A0D8X915</accession>
<sequence>MIEQIDKYRPCVGIMLFNKQGHVFVRKRFDSDFYWQMPQGGVNDGEDLERAALRQLLEEVGTDKAEVIAESKSLIYYNLPEEFIPACWNRKYSGQKQRWFLMRFCGEDKDININYTDYPEFKKWRWQDSHCHLIYFSDDEIPKIISRAEQNIVKVLHNICVSICDVPKLLKISSSYDYVYSSVGVHPLNITVENGEYIRVDELVEFTKNQKVISIGETGLDSYESNNRINQKKSFALHIEVARITKLPLVIHTRNADDEMIDMLKSEMKNGTFSGIMHCFASSRKLAYQATDLGLYISFSGTITLRMLAY</sequence>
<dbReference type="NCBIfam" id="NF001938">
    <property type="entry name" value="PRK00714.1-5"/>
    <property type="match status" value="1"/>
</dbReference>
<feature type="domain" description="Nudix hydrolase" evidence="3">
    <location>
        <begin position="7"/>
        <end position="150"/>
    </location>
</feature>
<protein>
    <submittedName>
        <fullName evidence="4">Hydrolase, TatD family</fullName>
    </submittedName>
</protein>
<dbReference type="Gene3D" id="3.90.79.10">
    <property type="entry name" value="Nucleoside Triphosphate Pyrophosphohydrolase"/>
    <property type="match status" value="1"/>
</dbReference>
<dbReference type="EMBL" id="KN717495">
    <property type="protein sequence ID" value="KJH40232.1"/>
    <property type="molecule type" value="Genomic_DNA"/>
</dbReference>
<dbReference type="Gene3D" id="3.20.20.140">
    <property type="entry name" value="Metal-dependent hydrolases"/>
    <property type="match status" value="1"/>
</dbReference>
<dbReference type="InterPro" id="IPR022927">
    <property type="entry name" value="RppH"/>
</dbReference>
<dbReference type="InterPro" id="IPR000086">
    <property type="entry name" value="NUDIX_hydrolase_dom"/>
</dbReference>
<keyword evidence="5" id="KW-1185">Reference proteome</keyword>
<dbReference type="SUPFAM" id="SSF55811">
    <property type="entry name" value="Nudix"/>
    <property type="match status" value="1"/>
</dbReference>